<comment type="caution">
    <text evidence="3">The sequence shown here is derived from an EMBL/GenBank/DDBJ whole genome shotgun (WGS) entry which is preliminary data.</text>
</comment>
<protein>
    <submittedName>
        <fullName evidence="3">DNA-binding protein</fullName>
    </submittedName>
</protein>
<dbReference type="EMBL" id="OFTC01000019">
    <property type="protein sequence ID" value="SOZ36204.1"/>
    <property type="molecule type" value="Genomic_DNA"/>
</dbReference>
<sequence length="161" mass="18036">MKGDLNGKHGAVKYEFWRSTSPAADSLLALRSLDQAMTRRYLTLEEMEAEIGGYLKTYRIHRNIDQATLSKRAGISVRALRNLEAGNGSSLRTLCTVLRALGREGWLDMIAPVPTINPLMLTRQAKPRQRASKPRKKKPTFKEALAAMPDVGEDDDFHRNG</sequence>
<name>A0ABY1V1B5_9BURK</name>
<organism evidence="3 4">
    <name type="scientific">Cupriavidus neocaledonicus</name>
    <dbReference type="NCBI Taxonomy" id="1040979"/>
    <lineage>
        <taxon>Bacteria</taxon>
        <taxon>Pseudomonadati</taxon>
        <taxon>Pseudomonadota</taxon>
        <taxon>Betaproteobacteria</taxon>
        <taxon>Burkholderiales</taxon>
        <taxon>Burkholderiaceae</taxon>
        <taxon>Cupriavidus</taxon>
    </lineage>
</organism>
<feature type="compositionally biased region" description="Basic residues" evidence="1">
    <location>
        <begin position="125"/>
        <end position="139"/>
    </location>
</feature>
<dbReference type="Pfam" id="PF01381">
    <property type="entry name" value="HTH_3"/>
    <property type="match status" value="1"/>
</dbReference>
<evidence type="ECO:0000256" key="1">
    <source>
        <dbReference type="SAM" id="MobiDB-lite"/>
    </source>
</evidence>
<dbReference type="InterPro" id="IPR001387">
    <property type="entry name" value="Cro/C1-type_HTH"/>
</dbReference>
<evidence type="ECO:0000313" key="4">
    <source>
        <dbReference type="Proteomes" id="UP000256710"/>
    </source>
</evidence>
<dbReference type="SMART" id="SM00530">
    <property type="entry name" value="HTH_XRE"/>
    <property type="match status" value="1"/>
</dbReference>
<dbReference type="Gene3D" id="1.10.260.40">
    <property type="entry name" value="lambda repressor-like DNA-binding domains"/>
    <property type="match status" value="1"/>
</dbReference>
<gene>
    <name evidence="3" type="ORF">CBM2605_A260043</name>
</gene>
<dbReference type="GO" id="GO:0003677">
    <property type="term" value="F:DNA binding"/>
    <property type="evidence" value="ECO:0007669"/>
    <property type="project" value="UniProtKB-KW"/>
</dbReference>
<dbReference type="CDD" id="cd00093">
    <property type="entry name" value="HTH_XRE"/>
    <property type="match status" value="1"/>
</dbReference>
<dbReference type="Proteomes" id="UP000256710">
    <property type="component" value="Unassembled WGS sequence"/>
</dbReference>
<accession>A0ABY1V1B5</accession>
<dbReference type="PROSITE" id="PS50943">
    <property type="entry name" value="HTH_CROC1"/>
    <property type="match status" value="1"/>
</dbReference>
<evidence type="ECO:0000259" key="2">
    <source>
        <dbReference type="PROSITE" id="PS50943"/>
    </source>
</evidence>
<feature type="domain" description="HTH cro/C1-type" evidence="2">
    <location>
        <begin position="55"/>
        <end position="107"/>
    </location>
</feature>
<feature type="region of interest" description="Disordered" evidence="1">
    <location>
        <begin position="121"/>
        <end position="161"/>
    </location>
</feature>
<evidence type="ECO:0000313" key="3">
    <source>
        <dbReference type="EMBL" id="SOZ36204.1"/>
    </source>
</evidence>
<keyword evidence="3" id="KW-0238">DNA-binding</keyword>
<dbReference type="SUPFAM" id="SSF47413">
    <property type="entry name" value="lambda repressor-like DNA-binding domains"/>
    <property type="match status" value="1"/>
</dbReference>
<dbReference type="InterPro" id="IPR010982">
    <property type="entry name" value="Lambda_DNA-bd_dom_sf"/>
</dbReference>
<keyword evidence="4" id="KW-1185">Reference proteome</keyword>
<reference evidence="3 4" key="1">
    <citation type="submission" date="2018-01" db="EMBL/GenBank/DDBJ databases">
        <authorList>
            <person name="Clerissi C."/>
        </authorList>
    </citation>
    <scope>NUCLEOTIDE SEQUENCE [LARGE SCALE GENOMIC DNA]</scope>
    <source>
        <strain evidence="3">Cupriavidus taiwanensis STM 6082</strain>
    </source>
</reference>
<proteinExistence type="predicted"/>